<sequence>MTKINVLDIKRLDLNLAVVFVAIWQERSVTKAAARLALSQAATSAALARLREACGDALFVRVRDGMAPTARAAAMAERLEESVADLWEVLTQQHAFDPSTATRRFSVGMSDDFELALGPHLTRLVRHAGAGISIAFRQTNRHTVESMLNDREIELAVVSGAVKSAWIAQEQIGQSGYACVIDKRAVRLPLPLSLDDYLALPHLLVSFSGRTGIVDTALHAMKRTRHVYAALTHFSAVPAFLTNARAVVTLPSHAAAALAGMSRLSACAAPLELGRYPVQLLWRRDSDGESAVEWMKERIRHACGLAMNDAASLAPNPRPRKRTVKG</sequence>
<comment type="caution">
    <text evidence="6">The sequence shown here is derived from an EMBL/GenBank/DDBJ whole genome shotgun (WGS) entry which is preliminary data.</text>
</comment>
<dbReference type="SUPFAM" id="SSF53850">
    <property type="entry name" value="Periplasmic binding protein-like II"/>
    <property type="match status" value="1"/>
</dbReference>
<evidence type="ECO:0000259" key="5">
    <source>
        <dbReference type="PROSITE" id="PS50931"/>
    </source>
</evidence>
<dbReference type="PANTHER" id="PTHR30118">
    <property type="entry name" value="HTH-TYPE TRANSCRIPTIONAL REGULATOR LEUO-RELATED"/>
    <property type="match status" value="1"/>
</dbReference>
<dbReference type="Pfam" id="PF00126">
    <property type="entry name" value="HTH_1"/>
    <property type="match status" value="1"/>
</dbReference>
<gene>
    <name evidence="6" type="ORF">C0Z19_22730</name>
</gene>
<accession>A0A2N7VND7</accession>
<evidence type="ECO:0000256" key="2">
    <source>
        <dbReference type="ARBA" id="ARBA00023015"/>
    </source>
</evidence>
<dbReference type="PROSITE" id="PS50931">
    <property type="entry name" value="HTH_LYSR"/>
    <property type="match status" value="1"/>
</dbReference>
<proteinExistence type="inferred from homology"/>
<evidence type="ECO:0000256" key="3">
    <source>
        <dbReference type="ARBA" id="ARBA00023125"/>
    </source>
</evidence>
<feature type="domain" description="HTH lysR-type" evidence="5">
    <location>
        <begin position="12"/>
        <end position="69"/>
    </location>
</feature>
<keyword evidence="3" id="KW-0238">DNA-binding</keyword>
<dbReference type="InterPro" id="IPR050389">
    <property type="entry name" value="LysR-type_TF"/>
</dbReference>
<dbReference type="GO" id="GO:0003700">
    <property type="term" value="F:DNA-binding transcription factor activity"/>
    <property type="evidence" value="ECO:0007669"/>
    <property type="project" value="InterPro"/>
</dbReference>
<evidence type="ECO:0000256" key="4">
    <source>
        <dbReference type="ARBA" id="ARBA00023163"/>
    </source>
</evidence>
<organism evidence="6 7">
    <name type="scientific">Trinickia soli</name>
    <dbReference type="NCBI Taxonomy" id="380675"/>
    <lineage>
        <taxon>Bacteria</taxon>
        <taxon>Pseudomonadati</taxon>
        <taxon>Pseudomonadota</taxon>
        <taxon>Betaproteobacteria</taxon>
        <taxon>Burkholderiales</taxon>
        <taxon>Burkholderiaceae</taxon>
        <taxon>Trinickia</taxon>
    </lineage>
</organism>
<dbReference type="InterPro" id="IPR000847">
    <property type="entry name" value="LysR_HTH_N"/>
</dbReference>
<protein>
    <submittedName>
        <fullName evidence="6">LysR family transcriptional regulator</fullName>
    </submittedName>
</protein>
<dbReference type="GO" id="GO:0003677">
    <property type="term" value="F:DNA binding"/>
    <property type="evidence" value="ECO:0007669"/>
    <property type="project" value="UniProtKB-KW"/>
</dbReference>
<evidence type="ECO:0000313" key="6">
    <source>
        <dbReference type="EMBL" id="PMS18688.1"/>
    </source>
</evidence>
<evidence type="ECO:0000313" key="7">
    <source>
        <dbReference type="Proteomes" id="UP000235347"/>
    </source>
</evidence>
<dbReference type="PRINTS" id="PR00039">
    <property type="entry name" value="HTHLYSR"/>
</dbReference>
<evidence type="ECO:0000256" key="1">
    <source>
        <dbReference type="ARBA" id="ARBA00009437"/>
    </source>
</evidence>
<dbReference type="PANTHER" id="PTHR30118:SF15">
    <property type="entry name" value="TRANSCRIPTIONAL REGULATORY PROTEIN"/>
    <property type="match status" value="1"/>
</dbReference>
<dbReference type="Gene3D" id="3.40.190.10">
    <property type="entry name" value="Periplasmic binding protein-like II"/>
    <property type="match status" value="2"/>
</dbReference>
<name>A0A2N7VND7_9BURK</name>
<keyword evidence="2" id="KW-0805">Transcription regulation</keyword>
<dbReference type="Pfam" id="PF03466">
    <property type="entry name" value="LysR_substrate"/>
    <property type="match status" value="1"/>
</dbReference>
<comment type="similarity">
    <text evidence="1">Belongs to the LysR transcriptional regulatory family.</text>
</comment>
<dbReference type="EMBL" id="PNYB01000024">
    <property type="protein sequence ID" value="PMS18688.1"/>
    <property type="molecule type" value="Genomic_DNA"/>
</dbReference>
<dbReference type="AlphaFoldDB" id="A0A2N7VND7"/>
<dbReference type="InterPro" id="IPR036388">
    <property type="entry name" value="WH-like_DNA-bd_sf"/>
</dbReference>
<reference evidence="6 7" key="1">
    <citation type="submission" date="2018-01" db="EMBL/GenBank/DDBJ databases">
        <title>Whole genome analyses suggest that Burkholderia sensu lato contains two further novel genera in the rhizoxinica-symbiotica group Mycetohabitans gen. nov., and Trinickia gen. nov.: implications for the evolution of diazotrophy and nodulation in the Burkholderiaceae.</title>
        <authorList>
            <person name="Estrada-de los Santos P."/>
            <person name="Palmer M."/>
            <person name="Chavez-Ramirez B."/>
            <person name="Beukes C."/>
            <person name="Steenkamp E.T."/>
            <person name="Hirsch A.M."/>
            <person name="Manyaka P."/>
            <person name="Maluk M."/>
            <person name="Lafos M."/>
            <person name="Crook M."/>
            <person name="Gross E."/>
            <person name="Simon M.F."/>
            <person name="Bueno dos Reis Junior F."/>
            <person name="Poole P.S."/>
            <person name="Venter S.N."/>
            <person name="James E.K."/>
        </authorList>
    </citation>
    <scope>NUCLEOTIDE SEQUENCE [LARGE SCALE GENOMIC DNA]</scope>
    <source>
        <strain evidence="6 7">GP25-8</strain>
    </source>
</reference>
<keyword evidence="4" id="KW-0804">Transcription</keyword>
<dbReference type="InterPro" id="IPR036390">
    <property type="entry name" value="WH_DNA-bd_sf"/>
</dbReference>
<keyword evidence="7" id="KW-1185">Reference proteome</keyword>
<dbReference type="Gene3D" id="1.10.10.10">
    <property type="entry name" value="Winged helix-like DNA-binding domain superfamily/Winged helix DNA-binding domain"/>
    <property type="match status" value="1"/>
</dbReference>
<dbReference type="InterPro" id="IPR005119">
    <property type="entry name" value="LysR_subst-bd"/>
</dbReference>
<dbReference type="SUPFAM" id="SSF46785">
    <property type="entry name" value="Winged helix' DNA-binding domain"/>
    <property type="match status" value="1"/>
</dbReference>
<dbReference type="Proteomes" id="UP000235347">
    <property type="component" value="Unassembled WGS sequence"/>
</dbReference>
<dbReference type="RefSeq" id="WP_102612092.1">
    <property type="nucleotide sequence ID" value="NZ_CADIKD010000017.1"/>
</dbReference>